<evidence type="ECO:0000256" key="1">
    <source>
        <dbReference type="SAM" id="MobiDB-lite"/>
    </source>
</evidence>
<proteinExistence type="predicted"/>
<evidence type="ECO:0000313" key="2">
    <source>
        <dbReference type="EMBL" id="PAV68780.1"/>
    </source>
</evidence>
<protein>
    <submittedName>
        <fullName evidence="2">Uncharacterized protein</fullName>
    </submittedName>
</protein>
<dbReference type="EMBL" id="LIAE01009684">
    <property type="protein sequence ID" value="PAV68780.1"/>
    <property type="molecule type" value="Genomic_DNA"/>
</dbReference>
<organism evidence="2 3">
    <name type="scientific">Diploscapter pachys</name>
    <dbReference type="NCBI Taxonomy" id="2018661"/>
    <lineage>
        <taxon>Eukaryota</taxon>
        <taxon>Metazoa</taxon>
        <taxon>Ecdysozoa</taxon>
        <taxon>Nematoda</taxon>
        <taxon>Chromadorea</taxon>
        <taxon>Rhabditida</taxon>
        <taxon>Rhabditina</taxon>
        <taxon>Rhabditomorpha</taxon>
        <taxon>Rhabditoidea</taxon>
        <taxon>Rhabditidae</taxon>
        <taxon>Diploscapter</taxon>
    </lineage>
</organism>
<dbReference type="AlphaFoldDB" id="A0A2A2K4H5"/>
<evidence type="ECO:0000313" key="3">
    <source>
        <dbReference type="Proteomes" id="UP000218231"/>
    </source>
</evidence>
<dbReference type="Proteomes" id="UP000218231">
    <property type="component" value="Unassembled WGS sequence"/>
</dbReference>
<gene>
    <name evidence="2" type="ORF">WR25_13754</name>
</gene>
<accession>A0A2A2K4H5</accession>
<name>A0A2A2K4H5_9BILA</name>
<feature type="region of interest" description="Disordered" evidence="1">
    <location>
        <begin position="81"/>
        <end position="103"/>
    </location>
</feature>
<comment type="caution">
    <text evidence="2">The sequence shown here is derived from an EMBL/GenBank/DDBJ whole genome shotgun (WGS) entry which is preliminary data.</text>
</comment>
<keyword evidence="3" id="KW-1185">Reference proteome</keyword>
<sequence length="103" mass="10757">MRFVFGDGACVADRHGRIRHCRSGHATSGAFGLLGKAHLLVRDLEVGGAGPGRLHRQIGVALGFVGRIGHIGHVALLRGSGGDERTTAHSAQGRRMMGTIDAP</sequence>
<reference evidence="2 3" key="1">
    <citation type="journal article" date="2017" name="Curr. Biol.">
        <title>Genome architecture and evolution of a unichromosomal asexual nematode.</title>
        <authorList>
            <person name="Fradin H."/>
            <person name="Zegar C."/>
            <person name="Gutwein M."/>
            <person name="Lucas J."/>
            <person name="Kovtun M."/>
            <person name="Corcoran D."/>
            <person name="Baugh L.R."/>
            <person name="Kiontke K."/>
            <person name="Gunsalus K."/>
            <person name="Fitch D.H."/>
            <person name="Piano F."/>
        </authorList>
    </citation>
    <scope>NUCLEOTIDE SEQUENCE [LARGE SCALE GENOMIC DNA]</scope>
    <source>
        <strain evidence="2">PF1309</strain>
    </source>
</reference>